<reference evidence="1 2" key="1">
    <citation type="submission" date="2016-10" db="EMBL/GenBank/DDBJ databases">
        <authorList>
            <person name="de Groot N.N."/>
        </authorList>
    </citation>
    <scope>NUCLEOTIDE SEQUENCE [LARGE SCALE GENOMIC DNA]</scope>
    <source>
        <strain evidence="1 2">JCM 11308</strain>
    </source>
</reference>
<sequence>MATKALLVRLEARPGKEGSVEEFLLSALPLVEQEPGTKPWFAVRFGPSSFGIIDAFPDEANREAHLEGPVAQALGARADELFSTPPEISYLDVLADKL</sequence>
<keyword evidence="2" id="KW-1185">Reference proteome</keyword>
<keyword evidence="1" id="KW-0503">Monooxygenase</keyword>
<evidence type="ECO:0000313" key="1">
    <source>
        <dbReference type="EMBL" id="SDE62471.1"/>
    </source>
</evidence>
<gene>
    <name evidence="1" type="ORF">SAMN05444580_1243</name>
</gene>
<dbReference type="EMBL" id="FNAB01000024">
    <property type="protein sequence ID" value="SDE62471.1"/>
    <property type="molecule type" value="Genomic_DNA"/>
</dbReference>
<dbReference type="GO" id="GO:0004497">
    <property type="term" value="F:monooxygenase activity"/>
    <property type="evidence" value="ECO:0007669"/>
    <property type="project" value="UniProtKB-KW"/>
</dbReference>
<dbReference type="Proteomes" id="UP000199417">
    <property type="component" value="Unassembled WGS sequence"/>
</dbReference>
<proteinExistence type="predicted"/>
<dbReference type="SUPFAM" id="SSF54909">
    <property type="entry name" value="Dimeric alpha+beta barrel"/>
    <property type="match status" value="1"/>
</dbReference>
<dbReference type="AlphaFoldDB" id="A0A1G7EFQ5"/>
<name>A0A1G7EFQ5_9NOCA</name>
<dbReference type="InterPro" id="IPR011008">
    <property type="entry name" value="Dimeric_a/b-barrel"/>
</dbReference>
<dbReference type="RefSeq" id="WP_072847112.1">
    <property type="nucleotide sequence ID" value="NZ_FNAB01000024.1"/>
</dbReference>
<keyword evidence="1" id="KW-0560">Oxidoreductase</keyword>
<accession>A0A1G7EFQ5</accession>
<evidence type="ECO:0000313" key="2">
    <source>
        <dbReference type="Proteomes" id="UP000199417"/>
    </source>
</evidence>
<protein>
    <submittedName>
        <fullName evidence="1">Quinol monooxygenase YgiN</fullName>
    </submittedName>
</protein>
<dbReference type="Gene3D" id="3.30.70.100">
    <property type="match status" value="1"/>
</dbReference>
<organism evidence="1 2">
    <name type="scientific">Rhodococcus tukisamuensis</name>
    <dbReference type="NCBI Taxonomy" id="168276"/>
    <lineage>
        <taxon>Bacteria</taxon>
        <taxon>Bacillati</taxon>
        <taxon>Actinomycetota</taxon>
        <taxon>Actinomycetes</taxon>
        <taxon>Mycobacteriales</taxon>
        <taxon>Nocardiaceae</taxon>
        <taxon>Rhodococcus</taxon>
    </lineage>
</organism>